<accession>A0A059KSL4</accession>
<keyword evidence="3" id="KW-1185">Reference proteome</keyword>
<name>A0A059KSL4_9BURK</name>
<reference evidence="2 3" key="1">
    <citation type="journal article" date="2014" name="FEMS Microbiol. Ecol.">
        <title>Sphaerotilus natans encrusted with nanoball-shaped Fe(III) oxide minerals formed by nitrate-reducing mixotrophic Fe(II) oxidation.</title>
        <authorList>
            <person name="Park S."/>
            <person name="Kim D.H."/>
            <person name="Lee J.H."/>
            <person name="Hur H.G."/>
        </authorList>
    </citation>
    <scope>NUCLEOTIDE SEQUENCE [LARGE SCALE GENOMIC DNA]</scope>
    <source>
        <strain evidence="2 3">DSM 6575</strain>
    </source>
</reference>
<gene>
    <name evidence="2" type="ORF">X805_03060</name>
</gene>
<protein>
    <submittedName>
        <fullName evidence="2">Uncharacterized protein</fullName>
    </submittedName>
</protein>
<evidence type="ECO:0000313" key="3">
    <source>
        <dbReference type="Proteomes" id="UP000026714"/>
    </source>
</evidence>
<dbReference type="EMBL" id="AZRA01000007">
    <property type="protein sequence ID" value="KDB54083.1"/>
    <property type="molecule type" value="Genomic_DNA"/>
</dbReference>
<sequence length="75" mass="8000">MPVGETGVLEGEKGHGRGQKGNRTLSPARPGSPAVPDFSRLLRCCRNASIHWFAPAPEREAVHDSTPACRPGDPI</sequence>
<feature type="region of interest" description="Disordered" evidence="1">
    <location>
        <begin position="1"/>
        <end position="37"/>
    </location>
</feature>
<comment type="caution">
    <text evidence="2">The sequence shown here is derived from an EMBL/GenBank/DDBJ whole genome shotgun (WGS) entry which is preliminary data.</text>
</comment>
<dbReference type="AlphaFoldDB" id="A0A059KSL4"/>
<evidence type="ECO:0000256" key="1">
    <source>
        <dbReference type="SAM" id="MobiDB-lite"/>
    </source>
</evidence>
<proteinExistence type="predicted"/>
<organism evidence="2 3">
    <name type="scientific">Sphaerotilus natans subsp. natans DSM 6575</name>
    <dbReference type="NCBI Taxonomy" id="1286631"/>
    <lineage>
        <taxon>Bacteria</taxon>
        <taxon>Pseudomonadati</taxon>
        <taxon>Pseudomonadota</taxon>
        <taxon>Betaproteobacteria</taxon>
        <taxon>Burkholderiales</taxon>
        <taxon>Sphaerotilaceae</taxon>
        <taxon>Sphaerotilus</taxon>
    </lineage>
</organism>
<evidence type="ECO:0000313" key="2">
    <source>
        <dbReference type="EMBL" id="KDB54083.1"/>
    </source>
</evidence>
<dbReference type="Proteomes" id="UP000026714">
    <property type="component" value="Unassembled WGS sequence"/>
</dbReference>